<dbReference type="Proteomes" id="UP001185092">
    <property type="component" value="Unassembled WGS sequence"/>
</dbReference>
<organism evidence="1 2">
    <name type="scientific">Aureibacter tunicatorum</name>
    <dbReference type="NCBI Taxonomy" id="866807"/>
    <lineage>
        <taxon>Bacteria</taxon>
        <taxon>Pseudomonadati</taxon>
        <taxon>Bacteroidota</taxon>
        <taxon>Cytophagia</taxon>
        <taxon>Cytophagales</taxon>
        <taxon>Persicobacteraceae</taxon>
        <taxon>Aureibacter</taxon>
    </lineage>
</organism>
<accession>A0AAE3XSP8</accession>
<dbReference type="AlphaFoldDB" id="A0AAE3XSP8"/>
<reference evidence="1" key="1">
    <citation type="submission" date="2023-07" db="EMBL/GenBank/DDBJ databases">
        <title>Genomic Encyclopedia of Type Strains, Phase IV (KMG-IV): sequencing the most valuable type-strain genomes for metagenomic binning, comparative biology and taxonomic classification.</title>
        <authorList>
            <person name="Goeker M."/>
        </authorList>
    </citation>
    <scope>NUCLEOTIDE SEQUENCE</scope>
    <source>
        <strain evidence="1">DSM 26174</strain>
    </source>
</reference>
<comment type="caution">
    <text evidence="1">The sequence shown here is derived from an EMBL/GenBank/DDBJ whole genome shotgun (WGS) entry which is preliminary data.</text>
</comment>
<protein>
    <submittedName>
        <fullName evidence="1">Uncharacterized protein</fullName>
    </submittedName>
</protein>
<name>A0AAE3XSP8_9BACT</name>
<dbReference type="EMBL" id="JAVDQD010000007">
    <property type="protein sequence ID" value="MDR6241319.1"/>
    <property type="molecule type" value="Genomic_DNA"/>
</dbReference>
<keyword evidence="2" id="KW-1185">Reference proteome</keyword>
<gene>
    <name evidence="1" type="ORF">HNQ88_004397</name>
</gene>
<sequence length="94" mass="10413">MKKFFASLNPFAKRYKVVTKFYMVVPGSVSSSDKVVDFGKGADDEAYAYFQKAVEATRAKKLIPVEIQVLKGDQVLKSESFGPVNEIKSMKLAA</sequence>
<proteinExistence type="predicted"/>
<evidence type="ECO:0000313" key="1">
    <source>
        <dbReference type="EMBL" id="MDR6241319.1"/>
    </source>
</evidence>
<dbReference type="RefSeq" id="WP_309941972.1">
    <property type="nucleotide sequence ID" value="NZ_AP025305.1"/>
</dbReference>
<evidence type="ECO:0000313" key="2">
    <source>
        <dbReference type="Proteomes" id="UP001185092"/>
    </source>
</evidence>